<proteinExistence type="predicted"/>
<comment type="caution">
    <text evidence="2">The sequence shown here is derived from an EMBL/GenBank/DDBJ whole genome shotgun (WGS) entry which is preliminary data.</text>
</comment>
<keyword evidence="3" id="KW-1185">Reference proteome</keyword>
<dbReference type="EMBL" id="RHFK02000017">
    <property type="protein sequence ID" value="TWW61381.1"/>
    <property type="molecule type" value="Genomic_DNA"/>
</dbReference>
<evidence type="ECO:0000313" key="3">
    <source>
        <dbReference type="Proteomes" id="UP000324091"/>
    </source>
</evidence>
<sequence length="97" mass="10370">MYYRAVHGTAVLFLQNEAGFSKWTPTPERVAELSAAYRPSSHPPSLSSPGPAHVAPGDRDSAAKVGERPLVAPSSHDNNNNNNNNSSSSVRDKMTPV</sequence>
<feature type="compositionally biased region" description="Low complexity" evidence="1">
    <location>
        <begin position="39"/>
        <end position="51"/>
    </location>
</feature>
<dbReference type="AlphaFoldDB" id="A0A5C6N502"/>
<protein>
    <submittedName>
        <fullName evidence="2">Phosphorylated CTD-interacting factor 1</fullName>
    </submittedName>
</protein>
<feature type="compositionally biased region" description="Basic and acidic residues" evidence="1">
    <location>
        <begin position="56"/>
        <end position="67"/>
    </location>
</feature>
<dbReference type="Proteomes" id="UP000324091">
    <property type="component" value="Chromosome 4"/>
</dbReference>
<organism evidence="2 3">
    <name type="scientific">Takifugu flavidus</name>
    <name type="common">sansaifugu</name>
    <dbReference type="NCBI Taxonomy" id="433684"/>
    <lineage>
        <taxon>Eukaryota</taxon>
        <taxon>Metazoa</taxon>
        <taxon>Chordata</taxon>
        <taxon>Craniata</taxon>
        <taxon>Vertebrata</taxon>
        <taxon>Euteleostomi</taxon>
        <taxon>Actinopterygii</taxon>
        <taxon>Neopterygii</taxon>
        <taxon>Teleostei</taxon>
        <taxon>Neoteleostei</taxon>
        <taxon>Acanthomorphata</taxon>
        <taxon>Eupercaria</taxon>
        <taxon>Tetraodontiformes</taxon>
        <taxon>Tetradontoidea</taxon>
        <taxon>Tetraodontidae</taxon>
        <taxon>Takifugu</taxon>
    </lineage>
</organism>
<feature type="region of interest" description="Disordered" evidence="1">
    <location>
        <begin position="34"/>
        <end position="97"/>
    </location>
</feature>
<gene>
    <name evidence="2" type="ORF">D4764_04G0000270</name>
</gene>
<evidence type="ECO:0000256" key="1">
    <source>
        <dbReference type="SAM" id="MobiDB-lite"/>
    </source>
</evidence>
<name>A0A5C6N502_9TELE</name>
<evidence type="ECO:0000313" key="2">
    <source>
        <dbReference type="EMBL" id="TWW61381.1"/>
    </source>
</evidence>
<accession>A0A5C6N502</accession>
<reference evidence="2 3" key="1">
    <citation type="submission" date="2019-04" db="EMBL/GenBank/DDBJ databases">
        <title>Chromosome genome assembly for Takifugu flavidus.</title>
        <authorList>
            <person name="Xiao S."/>
        </authorList>
    </citation>
    <scope>NUCLEOTIDE SEQUENCE [LARGE SCALE GENOMIC DNA]</scope>
    <source>
        <strain evidence="2">HTHZ2018</strain>
        <tissue evidence="2">Muscle</tissue>
    </source>
</reference>
<feature type="compositionally biased region" description="Low complexity" evidence="1">
    <location>
        <begin position="78"/>
        <end position="89"/>
    </location>
</feature>